<keyword evidence="4" id="KW-0833">Ubl conjugation pathway</keyword>
<dbReference type="GO" id="GO:0006508">
    <property type="term" value="P:proteolysis"/>
    <property type="evidence" value="ECO:0007669"/>
    <property type="project" value="UniProtKB-KW"/>
</dbReference>
<dbReference type="PANTHER" id="PTHR46896">
    <property type="entry name" value="SENTRIN-SPECIFIC PROTEASE"/>
    <property type="match status" value="1"/>
</dbReference>
<comment type="caution">
    <text evidence="7">The sequence shown here is derived from an EMBL/GenBank/DDBJ whole genome shotgun (WGS) entry which is preliminary data.</text>
</comment>
<dbReference type="AlphaFoldDB" id="A0A6G0SV13"/>
<name>A0A6G0SV13_APHGL</name>
<evidence type="ECO:0000259" key="6">
    <source>
        <dbReference type="PROSITE" id="PS50600"/>
    </source>
</evidence>
<keyword evidence="5" id="KW-0378">Hydrolase</keyword>
<comment type="similarity">
    <text evidence="1">Belongs to the peptidase C48 family.</text>
</comment>
<evidence type="ECO:0000313" key="7">
    <source>
        <dbReference type="EMBL" id="KAE9521804.1"/>
    </source>
</evidence>
<dbReference type="Pfam" id="PF02902">
    <property type="entry name" value="Peptidase_C48"/>
    <property type="match status" value="1"/>
</dbReference>
<dbReference type="Gene3D" id="3.40.395.10">
    <property type="entry name" value="Adenoviral Proteinase, Chain A"/>
    <property type="match status" value="1"/>
</dbReference>
<evidence type="ECO:0000256" key="1">
    <source>
        <dbReference type="ARBA" id="ARBA00005234"/>
    </source>
</evidence>
<reference evidence="7 8" key="1">
    <citation type="submission" date="2019-08" db="EMBL/GenBank/DDBJ databases">
        <title>The genome of the soybean aphid Biotype 1, its phylome, world population structure and adaptation to the North American continent.</title>
        <authorList>
            <person name="Giordano R."/>
            <person name="Donthu R.K."/>
            <person name="Hernandez A.G."/>
            <person name="Wright C.L."/>
            <person name="Zimin A.V."/>
        </authorList>
    </citation>
    <scope>NUCLEOTIDE SEQUENCE [LARGE SCALE GENOMIC DNA]</scope>
    <source>
        <tissue evidence="7">Whole aphids</tissue>
    </source>
</reference>
<dbReference type="GO" id="GO:0016926">
    <property type="term" value="P:protein desumoylation"/>
    <property type="evidence" value="ECO:0007669"/>
    <property type="project" value="TreeGrafter"/>
</dbReference>
<evidence type="ECO:0000256" key="5">
    <source>
        <dbReference type="ARBA" id="ARBA00022801"/>
    </source>
</evidence>
<dbReference type="PANTHER" id="PTHR46896:SF3">
    <property type="entry name" value="FI06413P-RELATED"/>
    <property type="match status" value="1"/>
</dbReference>
<dbReference type="InterPro" id="IPR003653">
    <property type="entry name" value="Peptidase_C48_C"/>
</dbReference>
<dbReference type="OrthoDB" id="442460at2759"/>
<dbReference type="InterPro" id="IPR038765">
    <property type="entry name" value="Papain-like_cys_pep_sf"/>
</dbReference>
<protein>
    <recommendedName>
        <fullName evidence="6">Ubiquitin-like protease family profile domain-containing protein</fullName>
    </recommendedName>
</protein>
<dbReference type="InterPro" id="IPR051947">
    <property type="entry name" value="Sentrin-specific_protease"/>
</dbReference>
<evidence type="ECO:0000256" key="3">
    <source>
        <dbReference type="ARBA" id="ARBA00022670"/>
    </source>
</evidence>
<keyword evidence="2" id="KW-0597">Phosphoprotein</keyword>
<dbReference type="EMBL" id="VYZN01002005">
    <property type="protein sequence ID" value="KAE9521804.1"/>
    <property type="molecule type" value="Genomic_DNA"/>
</dbReference>
<feature type="non-terminal residue" evidence="7">
    <location>
        <position position="261"/>
    </location>
</feature>
<proteinExistence type="inferred from homology"/>
<organism evidence="7 8">
    <name type="scientific">Aphis glycines</name>
    <name type="common">Soybean aphid</name>
    <dbReference type="NCBI Taxonomy" id="307491"/>
    <lineage>
        <taxon>Eukaryota</taxon>
        <taxon>Metazoa</taxon>
        <taxon>Ecdysozoa</taxon>
        <taxon>Arthropoda</taxon>
        <taxon>Hexapoda</taxon>
        <taxon>Insecta</taxon>
        <taxon>Pterygota</taxon>
        <taxon>Neoptera</taxon>
        <taxon>Paraneoptera</taxon>
        <taxon>Hemiptera</taxon>
        <taxon>Sternorrhyncha</taxon>
        <taxon>Aphidomorpha</taxon>
        <taxon>Aphidoidea</taxon>
        <taxon>Aphididae</taxon>
        <taxon>Aphidini</taxon>
        <taxon>Aphis</taxon>
        <taxon>Aphis</taxon>
    </lineage>
</organism>
<dbReference type="GO" id="GO:0005737">
    <property type="term" value="C:cytoplasm"/>
    <property type="evidence" value="ECO:0007669"/>
    <property type="project" value="TreeGrafter"/>
</dbReference>
<evidence type="ECO:0000256" key="2">
    <source>
        <dbReference type="ARBA" id="ARBA00022553"/>
    </source>
</evidence>
<dbReference type="Proteomes" id="UP000475862">
    <property type="component" value="Unassembled WGS sequence"/>
</dbReference>
<sequence length="261" mass="30841">MYIEISSDEEIEKELRGKKILIIRLDIHILSDFEIKIVKKREENMQTYQLNKEMITKLMLLLQKKSRQIQVKRPCILILDSLSGGVHRARITATLHDWLKQEYIAKYNGKIKDFSPQVIKGALKRTKCKILKQDLQSKITLNISDCNMLNSGKYVNDKLIEFYSKYTLKLSEENRNRTYVFIKSGMHYTGFTFLCLFAVNMCAYCSRKNEYHLRHDQAKRWTKIVDTFEKDFVFFPINQNNHWFVAVICYPYLSVPVGTNT</sequence>
<dbReference type="GO" id="GO:0070139">
    <property type="term" value="F:SUMO-specific endopeptidase activity"/>
    <property type="evidence" value="ECO:0007669"/>
    <property type="project" value="TreeGrafter"/>
</dbReference>
<accession>A0A6G0SV13</accession>
<keyword evidence="3" id="KW-0645">Protease</keyword>
<gene>
    <name evidence="7" type="ORF">AGLY_017797</name>
</gene>
<dbReference type="GO" id="GO:0005634">
    <property type="term" value="C:nucleus"/>
    <property type="evidence" value="ECO:0007669"/>
    <property type="project" value="TreeGrafter"/>
</dbReference>
<dbReference type="SUPFAM" id="SSF54001">
    <property type="entry name" value="Cysteine proteinases"/>
    <property type="match status" value="1"/>
</dbReference>
<evidence type="ECO:0000313" key="8">
    <source>
        <dbReference type="Proteomes" id="UP000475862"/>
    </source>
</evidence>
<keyword evidence="8" id="KW-1185">Reference proteome</keyword>
<dbReference type="Gene3D" id="3.30.310.130">
    <property type="entry name" value="Ubiquitin-related"/>
    <property type="match status" value="1"/>
</dbReference>
<evidence type="ECO:0000256" key="4">
    <source>
        <dbReference type="ARBA" id="ARBA00022786"/>
    </source>
</evidence>
<feature type="domain" description="Ubiquitin-like protease family profile" evidence="6">
    <location>
        <begin position="139"/>
        <end position="261"/>
    </location>
</feature>
<dbReference type="PROSITE" id="PS50600">
    <property type="entry name" value="ULP_PROTEASE"/>
    <property type="match status" value="1"/>
</dbReference>